<reference evidence="2 3" key="1">
    <citation type="submission" date="2016-07" db="EMBL/GenBank/DDBJ databases">
        <title>Pervasive Adenine N6-methylation of Active Genes in Fungi.</title>
        <authorList>
            <consortium name="DOE Joint Genome Institute"/>
            <person name="Mondo S.J."/>
            <person name="Dannebaum R.O."/>
            <person name="Kuo R.C."/>
            <person name="Labutti K."/>
            <person name="Haridas S."/>
            <person name="Kuo A."/>
            <person name="Salamov A."/>
            <person name="Ahrendt S.R."/>
            <person name="Lipzen A."/>
            <person name="Sullivan W."/>
            <person name="Andreopoulos W.B."/>
            <person name="Clum A."/>
            <person name="Lindquist E."/>
            <person name="Daum C."/>
            <person name="Ramamoorthy G.K."/>
            <person name="Gryganskyi A."/>
            <person name="Culley D."/>
            <person name="Magnuson J.K."/>
            <person name="James T.Y."/>
            <person name="O'Malley M.A."/>
            <person name="Stajich J.E."/>
            <person name="Spatafora J.W."/>
            <person name="Visel A."/>
            <person name="Grigoriev I.V."/>
        </authorList>
    </citation>
    <scope>NUCLEOTIDE SEQUENCE [LARGE SCALE GENOMIC DNA]</scope>
    <source>
        <strain evidence="2 3">CBS 115471</strain>
    </source>
</reference>
<dbReference type="EMBL" id="MCFA01000021">
    <property type="protein sequence ID" value="ORY15965.1"/>
    <property type="molecule type" value="Genomic_DNA"/>
</dbReference>
<comment type="caution">
    <text evidence="2">The sequence shown here is derived from an EMBL/GenBank/DDBJ whole genome shotgun (WGS) entry which is preliminary data.</text>
</comment>
<gene>
    <name evidence="2" type="ORF">BCR34DRAFT_464844</name>
</gene>
<sequence length="367" mass="40065">MMSLVAARKRKDIHNPRVTSHDKGKVRIIEHSADATADTLTRFPRLRSNIQSSRALSNIRRGSFKIFSVFRSKGLFTEMESQSSTSNATQRPSTAPKPAIDVKASLQSQSVPDIAIPPLDFSSDRHGSSLLQLTNAAVFDGESEPTLDSARHRTMTLHVSKSTPGLSKQLTTKLSETLLHNSTVIHRPKPSSRPTVLKLDPSNSKVDSPDASVAHGPAAEEDPITPPSQSPSTPGRSTGPLSFQSKSTAPTSIVSSGNAPRSASTTHIRGDKAVLHVSSEASPPNRLASETIGDQWLVFPRQDAPRLTRPSISTVENAAAAKIYFESYFNTILETRITARSMRRRTLEHKLFAMAISNEDRHVKRQE</sequence>
<feature type="non-terminal residue" evidence="2">
    <location>
        <position position="367"/>
    </location>
</feature>
<dbReference type="STRING" id="1231657.A0A1Y2A1T2"/>
<evidence type="ECO:0000256" key="1">
    <source>
        <dbReference type="SAM" id="MobiDB-lite"/>
    </source>
</evidence>
<feature type="region of interest" description="Disordered" evidence="1">
    <location>
        <begin position="181"/>
        <end position="271"/>
    </location>
</feature>
<dbReference type="OrthoDB" id="3638488at2759"/>
<protein>
    <submittedName>
        <fullName evidence="2">Uncharacterized protein</fullName>
    </submittedName>
</protein>
<feature type="compositionally biased region" description="Low complexity" evidence="1">
    <location>
        <begin position="230"/>
        <end position="242"/>
    </location>
</feature>
<keyword evidence="3" id="KW-1185">Reference proteome</keyword>
<feature type="compositionally biased region" description="Polar residues" evidence="1">
    <location>
        <begin position="79"/>
        <end position="93"/>
    </location>
</feature>
<dbReference type="AlphaFoldDB" id="A0A1Y2A1T2"/>
<name>A0A1Y2A1T2_9PLEO</name>
<feature type="compositionally biased region" description="Polar residues" evidence="1">
    <location>
        <begin position="243"/>
        <end position="267"/>
    </location>
</feature>
<dbReference type="Proteomes" id="UP000193144">
    <property type="component" value="Unassembled WGS sequence"/>
</dbReference>
<evidence type="ECO:0000313" key="2">
    <source>
        <dbReference type="EMBL" id="ORY15965.1"/>
    </source>
</evidence>
<organism evidence="2 3">
    <name type="scientific">Clohesyomyces aquaticus</name>
    <dbReference type="NCBI Taxonomy" id="1231657"/>
    <lineage>
        <taxon>Eukaryota</taxon>
        <taxon>Fungi</taxon>
        <taxon>Dikarya</taxon>
        <taxon>Ascomycota</taxon>
        <taxon>Pezizomycotina</taxon>
        <taxon>Dothideomycetes</taxon>
        <taxon>Pleosporomycetidae</taxon>
        <taxon>Pleosporales</taxon>
        <taxon>Lindgomycetaceae</taxon>
        <taxon>Clohesyomyces</taxon>
    </lineage>
</organism>
<accession>A0A1Y2A1T2</accession>
<feature type="region of interest" description="Disordered" evidence="1">
    <location>
        <begin position="79"/>
        <end position="98"/>
    </location>
</feature>
<evidence type="ECO:0000313" key="3">
    <source>
        <dbReference type="Proteomes" id="UP000193144"/>
    </source>
</evidence>
<proteinExistence type="predicted"/>